<dbReference type="VEuPathDB" id="FungiDB:KRP22_6335"/>
<keyword evidence="7" id="KW-1185">Reference proteome</keyword>
<feature type="domain" description="FLYWCH-type" evidence="5">
    <location>
        <begin position="18"/>
        <end position="66"/>
    </location>
</feature>
<dbReference type="HOGENOM" id="CLU_028851_0_0_1"/>
<organism evidence="6 7">
    <name type="scientific">Phytophthora ramorum</name>
    <name type="common">Sudden oak death agent</name>
    <dbReference type="NCBI Taxonomy" id="164328"/>
    <lineage>
        <taxon>Eukaryota</taxon>
        <taxon>Sar</taxon>
        <taxon>Stramenopiles</taxon>
        <taxon>Oomycota</taxon>
        <taxon>Peronosporomycetes</taxon>
        <taxon>Peronosporales</taxon>
        <taxon>Peronosporaceae</taxon>
        <taxon>Phytophthora</taxon>
    </lineage>
</organism>
<dbReference type="InterPro" id="IPR007588">
    <property type="entry name" value="Znf_FLYWCH"/>
</dbReference>
<protein>
    <recommendedName>
        <fullName evidence="5">FLYWCH-type domain-containing protein</fullName>
    </recommendedName>
</protein>
<evidence type="ECO:0000256" key="4">
    <source>
        <dbReference type="SAM" id="MobiDB-lite"/>
    </source>
</evidence>
<keyword evidence="1" id="KW-0479">Metal-binding</keyword>
<feature type="region of interest" description="Disordered" evidence="4">
    <location>
        <begin position="432"/>
        <end position="480"/>
    </location>
</feature>
<dbReference type="Pfam" id="PF04500">
    <property type="entry name" value="FLYWCH"/>
    <property type="match status" value="1"/>
</dbReference>
<evidence type="ECO:0000256" key="1">
    <source>
        <dbReference type="ARBA" id="ARBA00022723"/>
    </source>
</evidence>
<reference evidence="6" key="2">
    <citation type="submission" date="2015-06" db="UniProtKB">
        <authorList>
            <consortium name="EnsemblProtists"/>
        </authorList>
    </citation>
    <scope>IDENTIFICATION</scope>
    <source>
        <strain evidence="6">Pr102</strain>
    </source>
</reference>
<dbReference type="EMBL" id="DS566064">
    <property type="status" value="NOT_ANNOTATED_CDS"/>
    <property type="molecule type" value="Genomic_DNA"/>
</dbReference>
<evidence type="ECO:0000259" key="5">
    <source>
        <dbReference type="Pfam" id="PF04500"/>
    </source>
</evidence>
<accession>H3GWZ2</accession>
<dbReference type="eggNOG" id="ENOG502R9Q9">
    <property type="taxonomic scope" value="Eukaryota"/>
</dbReference>
<feature type="compositionally biased region" description="Acidic residues" evidence="4">
    <location>
        <begin position="443"/>
        <end position="452"/>
    </location>
</feature>
<reference evidence="7" key="1">
    <citation type="journal article" date="2006" name="Science">
        <title>Phytophthora genome sequences uncover evolutionary origins and mechanisms of pathogenesis.</title>
        <authorList>
            <person name="Tyler B.M."/>
            <person name="Tripathy S."/>
            <person name="Zhang X."/>
            <person name="Dehal P."/>
            <person name="Jiang R.H."/>
            <person name="Aerts A."/>
            <person name="Arredondo F.D."/>
            <person name="Baxter L."/>
            <person name="Bensasson D."/>
            <person name="Beynon J.L."/>
            <person name="Chapman J."/>
            <person name="Damasceno C.M."/>
            <person name="Dorrance A.E."/>
            <person name="Dou D."/>
            <person name="Dickerman A.W."/>
            <person name="Dubchak I.L."/>
            <person name="Garbelotto M."/>
            <person name="Gijzen M."/>
            <person name="Gordon S.G."/>
            <person name="Govers F."/>
            <person name="Grunwald N.J."/>
            <person name="Huang W."/>
            <person name="Ivors K.L."/>
            <person name="Jones R.W."/>
            <person name="Kamoun S."/>
            <person name="Krampis K."/>
            <person name="Lamour K.H."/>
            <person name="Lee M.K."/>
            <person name="McDonald W.H."/>
            <person name="Medina M."/>
            <person name="Meijer H.J."/>
            <person name="Nordberg E.K."/>
            <person name="Maclean D.J."/>
            <person name="Ospina-Giraldo M.D."/>
            <person name="Morris P.F."/>
            <person name="Phuntumart V."/>
            <person name="Putnam N.H."/>
            <person name="Rash S."/>
            <person name="Rose J.K."/>
            <person name="Sakihama Y."/>
            <person name="Salamov A.A."/>
            <person name="Savidor A."/>
            <person name="Scheuring C.F."/>
            <person name="Smith B.M."/>
            <person name="Sobral B.W."/>
            <person name="Terry A."/>
            <person name="Torto-Alalibo T.A."/>
            <person name="Win J."/>
            <person name="Xu Z."/>
            <person name="Zhang H."/>
            <person name="Grigoriev I.V."/>
            <person name="Rokhsar D.S."/>
            <person name="Boore J.L."/>
        </authorList>
    </citation>
    <scope>NUCLEOTIDE SEQUENCE [LARGE SCALE GENOMIC DNA]</scope>
    <source>
        <strain evidence="7">Pr102</strain>
    </source>
</reference>
<evidence type="ECO:0000256" key="2">
    <source>
        <dbReference type="ARBA" id="ARBA00022771"/>
    </source>
</evidence>
<dbReference type="Gene3D" id="2.20.25.240">
    <property type="match status" value="1"/>
</dbReference>
<proteinExistence type="predicted"/>
<name>H3GWZ2_PHYRM</name>
<dbReference type="EnsemblProtists" id="Phyra82065">
    <property type="protein sequence ID" value="Phyra82065"/>
    <property type="gene ID" value="Phyra82065"/>
</dbReference>
<dbReference type="OMA" id="WVYFRRV"/>
<evidence type="ECO:0000313" key="7">
    <source>
        <dbReference type="Proteomes" id="UP000005238"/>
    </source>
</evidence>
<sequence length="480" mass="53878">MSARKVLDQSAAIQDSRFTTTMILEGFQYTKASISSRKTSYRCSYYRSAGCKGKVDLITRTKKFTNFIEHTCERGDDIELQTPDPTTSGQNLLPVSHLAAEVTAAQNVFQPPVFTPAARNLAIQIDPNLLGQIEMPPLSLVRNTTMNFFHFNCMNGYGANNTPNRVIGWAHPHLLELLKHANSTIYIDTSFRRLPPGFELFCAVVVHDKPSGFFVPVFYVLGSTRTLRIYRNALSFIIQATRRKLNPAEVVCDFDVELHSALQAQFPNAVVRGSVYLFKHDCRARMERLQISEEAVNIAMEKGVLDMLVSIPPGRVATAGIAWVTQQIKTKCVGAGVPYAQDQWRSFWVYFKCIWTIQFPPAMWNLHDVSSSIIARTSNPLQQFHRELDSAFASPDPGLLFFVATIERMARRHVADLAAETTTLPRRVEVFSEEEHSSHEGVESDGDDDTDDGLFKIESSCGHEGGVNRNEENESEEAFD</sequence>
<evidence type="ECO:0000256" key="3">
    <source>
        <dbReference type="ARBA" id="ARBA00022833"/>
    </source>
</evidence>
<dbReference type="InParanoid" id="H3GWZ2"/>
<keyword evidence="3" id="KW-0862">Zinc</keyword>
<feature type="compositionally biased region" description="Basic and acidic residues" evidence="4">
    <location>
        <begin position="432"/>
        <end position="442"/>
    </location>
</feature>
<dbReference type="Proteomes" id="UP000005238">
    <property type="component" value="Unassembled WGS sequence"/>
</dbReference>
<dbReference type="AlphaFoldDB" id="H3GWZ2"/>
<dbReference type="GO" id="GO:0008270">
    <property type="term" value="F:zinc ion binding"/>
    <property type="evidence" value="ECO:0007669"/>
    <property type="project" value="UniProtKB-KW"/>
</dbReference>
<evidence type="ECO:0000313" key="6">
    <source>
        <dbReference type="EnsemblProtists" id="Phyra82065"/>
    </source>
</evidence>
<keyword evidence="2" id="KW-0863">Zinc-finger</keyword>